<evidence type="ECO:0000313" key="1">
    <source>
        <dbReference type="EMBL" id="TQM92436.1"/>
    </source>
</evidence>
<protein>
    <submittedName>
        <fullName evidence="1">Uncharacterized protein</fullName>
    </submittedName>
</protein>
<name>A0A543KBK3_9RHOB</name>
<dbReference type="OrthoDB" id="9913760at2"/>
<reference evidence="1 2" key="1">
    <citation type="submission" date="2019-06" db="EMBL/GenBank/DDBJ databases">
        <title>Genomic Encyclopedia of Archaeal and Bacterial Type Strains, Phase II (KMG-II): from individual species to whole genera.</title>
        <authorList>
            <person name="Goeker M."/>
        </authorList>
    </citation>
    <scope>NUCLEOTIDE SEQUENCE [LARGE SCALE GENOMIC DNA]</scope>
    <source>
        <strain evidence="1 2">DSM 18423</strain>
    </source>
</reference>
<dbReference type="RefSeq" id="WP_142080141.1">
    <property type="nucleotide sequence ID" value="NZ_VFPT01000001.1"/>
</dbReference>
<comment type="caution">
    <text evidence="1">The sequence shown here is derived from an EMBL/GenBank/DDBJ whole genome shotgun (WGS) entry which is preliminary data.</text>
</comment>
<dbReference type="EMBL" id="VFPT01000001">
    <property type="protein sequence ID" value="TQM92436.1"/>
    <property type="molecule type" value="Genomic_DNA"/>
</dbReference>
<evidence type="ECO:0000313" key="2">
    <source>
        <dbReference type="Proteomes" id="UP000320582"/>
    </source>
</evidence>
<gene>
    <name evidence="1" type="ORF">BD293_1043</name>
</gene>
<dbReference type="AlphaFoldDB" id="A0A543KBK3"/>
<accession>A0A543KBK3</accession>
<sequence length="167" mass="19011">MRSYWEAIAIIPPGGDALIGKLHEVDLLALKKCCRNQFRKHAPAAVGLMCVDVSYNVKSISGGKNHWQAHVHGIIRNVRPREWEAMRKDPKATIVGRGLFVTEAVNPIGQLAYMSKPNFFRRVDFIDRQGHADTRQEAINVLQELELARWLSQHRAHARFFTIGECE</sequence>
<proteinExistence type="predicted"/>
<dbReference type="Proteomes" id="UP000320582">
    <property type="component" value="Unassembled WGS sequence"/>
</dbReference>
<organism evidence="1 2">
    <name type="scientific">Roseinatronobacter monicus</name>
    <dbReference type="NCBI Taxonomy" id="393481"/>
    <lineage>
        <taxon>Bacteria</taxon>
        <taxon>Pseudomonadati</taxon>
        <taxon>Pseudomonadota</taxon>
        <taxon>Alphaproteobacteria</taxon>
        <taxon>Rhodobacterales</taxon>
        <taxon>Paracoccaceae</taxon>
        <taxon>Roseinatronobacter</taxon>
    </lineage>
</organism>
<keyword evidence="2" id="KW-1185">Reference proteome</keyword>